<dbReference type="InParanoid" id="A0A7M7KE66"/>
<dbReference type="InterPro" id="IPR015940">
    <property type="entry name" value="UBA"/>
</dbReference>
<feature type="domain" description="UBA" evidence="5">
    <location>
        <begin position="2647"/>
        <end position="2689"/>
    </location>
</feature>
<dbReference type="OMA" id="IEFVMDQ"/>
<feature type="region of interest" description="Disordered" evidence="4">
    <location>
        <begin position="4200"/>
        <end position="4222"/>
    </location>
</feature>
<keyword evidence="3" id="KW-0445">Lipid transport</keyword>
<dbReference type="OrthoDB" id="272810at2759"/>
<keyword evidence="2" id="KW-0813">Transport</keyword>
<dbReference type="InterPro" id="IPR026854">
    <property type="entry name" value="VPS13_N"/>
</dbReference>
<dbReference type="EnsemblMetazoa" id="XM_022809741">
    <property type="protein sequence ID" value="XP_022665476"/>
    <property type="gene ID" value="LOC111252235"/>
</dbReference>
<dbReference type="Pfam" id="PF12624">
    <property type="entry name" value="VPS13_N"/>
    <property type="match status" value="1"/>
</dbReference>
<evidence type="ECO:0000259" key="5">
    <source>
        <dbReference type="PROSITE" id="PS50030"/>
    </source>
</evidence>
<organism evidence="6 7">
    <name type="scientific">Varroa destructor</name>
    <name type="common">Honeybee mite</name>
    <dbReference type="NCBI Taxonomy" id="109461"/>
    <lineage>
        <taxon>Eukaryota</taxon>
        <taxon>Metazoa</taxon>
        <taxon>Ecdysozoa</taxon>
        <taxon>Arthropoda</taxon>
        <taxon>Chelicerata</taxon>
        <taxon>Arachnida</taxon>
        <taxon>Acari</taxon>
        <taxon>Parasitiformes</taxon>
        <taxon>Mesostigmata</taxon>
        <taxon>Gamasina</taxon>
        <taxon>Dermanyssoidea</taxon>
        <taxon>Varroidae</taxon>
        <taxon>Varroa</taxon>
    </lineage>
</organism>
<name>A0A7M7KE66_VARDE</name>
<dbReference type="CTD" id="55187"/>
<feature type="region of interest" description="Disordered" evidence="4">
    <location>
        <begin position="1414"/>
        <end position="1446"/>
    </location>
</feature>
<dbReference type="SMART" id="SM00165">
    <property type="entry name" value="UBA"/>
    <property type="match status" value="1"/>
</dbReference>
<dbReference type="SUPFAM" id="SSF46934">
    <property type="entry name" value="UBA-like"/>
    <property type="match status" value="1"/>
</dbReference>
<dbReference type="InterPro" id="IPR009543">
    <property type="entry name" value="VPS13_VAB"/>
</dbReference>
<evidence type="ECO:0000256" key="4">
    <source>
        <dbReference type="SAM" id="MobiDB-lite"/>
    </source>
</evidence>
<evidence type="ECO:0000256" key="3">
    <source>
        <dbReference type="ARBA" id="ARBA00023055"/>
    </source>
</evidence>
<dbReference type="RefSeq" id="XP_022665476.1">
    <property type="nucleotide sequence ID" value="XM_022809741.1"/>
</dbReference>
<evidence type="ECO:0000256" key="2">
    <source>
        <dbReference type="ARBA" id="ARBA00022448"/>
    </source>
</evidence>
<feature type="region of interest" description="Disordered" evidence="4">
    <location>
        <begin position="799"/>
        <end position="841"/>
    </location>
</feature>
<dbReference type="InterPro" id="IPR009060">
    <property type="entry name" value="UBA-like_sf"/>
</dbReference>
<dbReference type="InterPro" id="IPR056747">
    <property type="entry name" value="VPS13-like_M"/>
</dbReference>
<feature type="region of interest" description="Disordered" evidence="4">
    <location>
        <begin position="643"/>
        <end position="663"/>
    </location>
</feature>
<dbReference type="PANTHER" id="PTHR16166:SF141">
    <property type="entry name" value="INTERMEMBRANE LIPID TRANSFER PROTEIN VPS13D"/>
    <property type="match status" value="1"/>
</dbReference>
<feature type="compositionally biased region" description="Low complexity" evidence="4">
    <location>
        <begin position="1087"/>
        <end position="1096"/>
    </location>
</feature>
<feature type="region of interest" description="Disordered" evidence="4">
    <location>
        <begin position="2476"/>
        <end position="2497"/>
    </location>
</feature>
<evidence type="ECO:0000313" key="7">
    <source>
        <dbReference type="Proteomes" id="UP000594260"/>
    </source>
</evidence>
<sequence>MLEGLVAWVLNNSVGKYVENLNTSQLSVGILQGQVELEDLPLKKQAFRQLLFPLEIKNGYIGRIVLKIPVTRLRTEPWVIVVERLYIVVGPVSLDQYNGELYEQLSQVNKLSKLDAFEAEWKSARLRQEARTTNEYYTYSYSSWLTYGSSLVSSAISNLQLRIQDVHIRYEDLDSITGKSFAWGLLIKSAQSENAIPSTGGSGSPGSGDLPSDAKSYVSQQLQLKGVSLYWDQDAFHVGGLELNRMANCMDNLRNFCVRANETSCEHNFLLSTPEGATLLLSRNQSERPLRSRDEPRVKCTFQVSMLPISIADGQYQQMVRCFQNIDINHKKWKYQKWRPTVPVKGNCKTWWMFAVKATTEALMKRRACATMEYALKKAQEVNRYVKLYRQHLTEDGALAKEQLDDKSAIEKSYDFETLLSLREIIMKRIDDESNSKNVAAATTAEKSPAAGGGLLQYFFPGWTGWYGGTNSATPDITGDGNRHAQNNGDSTSVSMVSIESSIPSSQFEEELLAALNRLDDEHYLLRDATLAHVTFQLKTCTITILQQVGRDVGGASGAPASAGCRELAVLRVEDVWAQLKSHPRARSYCLHVKVGGLQFSDRTLPTLVYAHLVAPHIAHETQMSLRSGQKISVSDLLRPRSAGAGVSASPTPPGSATTPAPVSPIPPPLFEVLYEKNPLGSTADHRLVMNTQSLDIVYSPSTVQALKSFLRPAKTSATDDLLTDAVKQHLEQLKQETKTSLRSKVDAMLSGRQVIQRWDLCLDICAPQIIVPESFTDRASVAVMFDLGRLQLRNLTSFDRPKTEKRRSSSHGPDENDDEDFFQTPCSSPPGENDLAILSEPRTSDKGRLTALSRPIISPSMESCAVSEADFRERMYDKYSLNLQDMQVMVTTCSRESWKFAQLRGSSHLHVIDRFNISLQMERRILFTDDPQFPSIVVHGQLPKLVLHVSEQKVSALTSCLKLLGTSTSGAGQEDLEHKTPTIPPVIRIPLRRPNDDSVLFLGRFVIEQMSVELQSRGRCLAELQVSGVEVTCTRHPRVHSLQLRVQGLLLVDALQTYGPDFDLLLASHKHITMDSRSGSIRDSEPASPISPASPKGLYCVTPPLTAAAGADAGIKPNMLTSLLNTLHISVPPLTPASVSHSDHSVSASKNHDSMLNLPIGGDLDNNNQSDALIVVDMIWTVDQDDYMQNDARLDERELEQDLVLHVAFNNLDVIANQETIVELVTFAQSILKATQQQEMAAQVVSAQGPSSQSFKVSSVNVSFDFHRLNILLLRSSTDKSCTIPTREVNLKLATATLSGARIDAQVGDILDLQVVLGGLQVCDLLSPKRIRHERPKSADHAPSGASTGSALAGNYVLSVGINPDTVGDEDVPLGRKIYNTGSPVNTGDSAALMLHVIREYPDTAAVHWNSTLKRRQQQEQQRQPQQQNTGSLKKQRKTGVTERRSGSKDNLLVLDLHLASVVYTHCPRLLLELTNCAFEFRSYVTKFAASLRDAAAEVAKGIVGSELPIQDQLNVNVSVILETPVVILPCEASRPLVLVAHLGRVAISSLTPRPQAYRVELKNTSLYTLDSERSPDLDCARHGKAILHNTHVELTLQKGCNSTTNVCSNSVDEEFIVGHIDIDEADAANEDTWQLDGYLVGPLKVALSKSQFSQLLETLAEMSGNTMAEAPTEKAAVEPLDAVRVGVMKNGTNTANKIAAAGTLEAARIRAHFAIAEFLVEFCEEQGKPFARVAFHEFDFEMVRHLRQSRINMSLHGLNMEDLYEEETSAHRTLISSQVVPETPIDTASGERPVIQPTAATSSKAAPIRCDYLSVSCPSLGMAQFTMATPVFDQPAPPHRDDLACSALSHSLPDVLCTKNLFKKLDERRSFTTRQRSRHACCPKTSPGSTTQDRNHCPQTPPPSPTPSLHSEPAVEFENQSNADGPSETTLVKIEVVTQSHVGARLSPGHNRRKVNIDINSLLVCINVRPWVMIVDLLSRPAYGSSKTSLKIEGDLPIQDMNTTIEMSVQNLSLQLNSSSYEICEAQVRQLWVRQEMTPCGINMQGRLGKVLIFDLTPFGGKVYQERFVTAGNEAFQFAFRTTDSVTDCYTLECNIPGSVRIVHTHLFLCEIINFISEFTMSYDSLTASVPAMHEASRQEGDLIQQREGRQKARVDLRVTADAPLIVLPRNSHHFDTLVLNLGRVDICTTFEQTLCLNQVMQLSLSDMDMYCGEYIRAPPTSSGVGRKHSLEQVPFRIKKKGSSLLDNKFELSLKVMRNLDAEIVHSEPDYTVRGHVSQASIFLDKDQYQLVAGILFENLSEGVHLQTSAPAPVVAPAPEDDAWLHLCFVLDLHNVTLSLVKERAETDRDEYSGHDLGLARIEFIDSKLSVSLFTNGRKDVDLVSQEIRVYDTRFKNAVERKNVFADMLLPTQSGNKGDSKAKETRGLQMELHYRTFPNRLTVLLNNMRLMAVFDWFRQTSSFLALPSAASQTSSSAVNKSTADPTASGLPTLHGSVDHGMGHMNSLMPIQLKVSMTDTEVVVVEDASTFDSNAVILKSTAVLTWHGPAHRERPLICDLQNLEVFSCVLGTEDETALSIIDPATISFELNLRPVQATMSTTVAAMSEIYELEASSQLLCIRLSYNDIKMFHRILECVSGQAVRQDANQAEAKIAKLRELGFSQVDCAMALDQCQGRIDDAALWLLQNAQPLPGKVAISNGNRIALLGLSVSTASVKLADFRICFIDDCGNADVPLLELRLRDTDASLALDQRNWQVRSLVHMDYYNRILSGWEPLLEPISIGLHWRRSSSSMHIVELDVDGLLYVNITSALINIIQRVRESWKGDNKECAPSAAATAANKRIPFVPFALKNSLGCNLEFATTTALLGSSEQSLQPQQFYRVPPGATVPFAFVTSRGAASRLRHQESHELQARQIIVRVDGCDLMAPLSVDRVGTYFRLAKPANSTAEGAVTRVVFHIELEGPALKVINVRSALMLKNFTDREVVVNITTSSPVGSLLAVNNKSLPLAANSSLSLPFAFNYTSLKVRPLREERLLPTELGWKCVTFDLPEVGVQRECRALHAGISPCYFAVTVRRDPYPRVLFNEAEKEATGHSLLLRAPLKLYNLLPLELHYSIERPVPICGRLSGVLKNRCSVAFHQIQSEDNVVIINLQLDGYTSVNQLELDTGNTPGTYTYTLLMQDAEKRSLLLKANVVADQAKAYKVYVCAQYWLINHTGLPLIFKQDGVFAEAAGQPPEHEAARSVAPLLFSFCDMESPKLCCVRLGSRCQVATASAGGATSFQPKWSQPFPLESGVGICKLFLSSNDNSPDRMFNIGIYGEQGKGVYRDTHFIVFSPLFQLVNNTNMTLDFAQKFVTTQNGSSSSSGNSSSGSLGYERHITSAMPKSSVAFHWPRVDLEPLLCIRAEGSLWSGGFHIDKAMSSTHIHVRTLNMQSLFVLVEVRMHAGTYIVTFSQPESAPEPMRIENLSEVPITFCQAGAKPDLNRQYVVKASTAMPYAWDEPTMAPLISVEAPGGTSEIYDMRTFKAGNRLYYENFFYIAFTGTFLELRPAVPQKSTRTVRSQELVLDVKSEGRVIINRKITGSRSQLWRMTPDRMLQHEGSSTPRIPQAREASPGASMRRASGSQGRVFVLDIDAPAADPHRCVPLVLRKPDPRRRSLQTWTFTEDGALKCDIENLYVQSKNGLKGLQKGVEAVLGPKTAYEATEFLPNSAIKPLGQTTLSPSGSIRDGRQHYPSAQRQQLPLHCGVSIQKMRGGCGVLCVRVFLDGPTIVLRVTDLTREESSATVPGHQMSTPLPGQKRRVDNSGSDIQIKVNFKNGVGVSFINETEEILLVTLEGVLLSFYQSSAEDSQTFDMSVRQMQIDNMLGDAERPCALYMSPPESRSDQHSYLPAFCVKASRLINYNTDTLVFDHFLVSMKDTTLALEEKLMLKLFQMFQAFIPWLNETDDLHLIEQRSLAGDVLRDYERKLYFNKLQVEQHQCKLSVLPARAGTLDEGLRHVKKQINWSLIRFEDAVVHLSEFERNHPFETLSFLLGTASAHYSKELSKQARTIMGNVDFFGSPLGFYQDVRGGLKEAISEKNPITLFKSITHGALNSAAKLTGSLSDGLRSIANLDNNESAIVVAPPTATGTEHFIGGLRGFSRGIVYGFTGLIVHPYHGLTTGGLTGFMEGVGRGLMGSGVLPTVGVLDLATGMAAALRDSAKTHARPERRRPPRLSRGPRGLLPVYSAQLAEGQMLLTRILAANAAHSPSERNAAKEFFLVKHPIEDGGLLVVSNQRILRVSTKHILLDEVHLSEVRSAHLCVTVGCSSLVLKLAESYQQHKRIDCGDSDEANISAIREIEKVINYAVCTCEEERFRVITPDDDAD</sequence>
<dbReference type="Gene3D" id="1.10.8.10">
    <property type="entry name" value="DNA helicase RuvA subunit, C-terminal domain"/>
    <property type="match status" value="1"/>
</dbReference>
<accession>A0A7M7KE66</accession>
<proteinExistence type="inferred from homology"/>
<dbReference type="PROSITE" id="PS50030">
    <property type="entry name" value="UBA"/>
    <property type="match status" value="1"/>
</dbReference>
<feature type="region of interest" description="Disordered" evidence="4">
    <location>
        <begin position="3597"/>
        <end position="3624"/>
    </location>
</feature>
<evidence type="ECO:0000256" key="1">
    <source>
        <dbReference type="ARBA" id="ARBA00006545"/>
    </source>
</evidence>
<dbReference type="FunCoup" id="A0A7M7KE66">
    <property type="interactions" value="862"/>
</dbReference>
<feature type="region of interest" description="Disordered" evidence="4">
    <location>
        <begin position="1077"/>
        <end position="1096"/>
    </location>
</feature>
<dbReference type="CDD" id="cd23453">
    <property type="entry name" value="beta-trefoil_Ricin_VPS13D"/>
    <property type="match status" value="1"/>
</dbReference>
<dbReference type="Pfam" id="PF25033">
    <property type="entry name" value="VPS13_M"/>
    <property type="match status" value="1"/>
</dbReference>
<dbReference type="RefSeq" id="XP_022665475.1">
    <property type="nucleotide sequence ID" value="XM_022809740.1"/>
</dbReference>
<feature type="compositionally biased region" description="Low complexity" evidence="4">
    <location>
        <begin position="1420"/>
        <end position="1429"/>
    </location>
</feature>
<dbReference type="EnsemblMetazoa" id="XM_022809740">
    <property type="protein sequence ID" value="XP_022665475"/>
    <property type="gene ID" value="LOC111252235"/>
</dbReference>
<protein>
    <recommendedName>
        <fullName evidence="5">UBA domain-containing protein</fullName>
    </recommendedName>
</protein>
<dbReference type="CDD" id="cd14306">
    <property type="entry name" value="UBA_VP13D"/>
    <property type="match status" value="1"/>
</dbReference>
<dbReference type="GO" id="GO:0007005">
    <property type="term" value="P:mitochondrion organization"/>
    <property type="evidence" value="ECO:0007669"/>
    <property type="project" value="TreeGrafter"/>
</dbReference>
<evidence type="ECO:0000313" key="6">
    <source>
        <dbReference type="EnsemblMetazoa" id="XP_022665476"/>
    </source>
</evidence>
<feature type="compositionally biased region" description="Polar residues" evidence="4">
    <location>
        <begin position="2476"/>
        <end position="2487"/>
    </location>
</feature>
<dbReference type="Proteomes" id="UP000594260">
    <property type="component" value="Unplaced"/>
</dbReference>
<dbReference type="GO" id="GO:0006623">
    <property type="term" value="P:protein targeting to vacuole"/>
    <property type="evidence" value="ECO:0007669"/>
    <property type="project" value="TreeGrafter"/>
</dbReference>
<feature type="compositionally biased region" description="Low complexity" evidence="4">
    <location>
        <begin position="643"/>
        <end position="661"/>
    </location>
</feature>
<reference evidence="6" key="1">
    <citation type="submission" date="2021-01" db="UniProtKB">
        <authorList>
            <consortium name="EnsemblMetazoa"/>
        </authorList>
    </citation>
    <scope>IDENTIFICATION</scope>
</reference>
<dbReference type="GO" id="GO:0045053">
    <property type="term" value="P:protein retention in Golgi apparatus"/>
    <property type="evidence" value="ECO:0007669"/>
    <property type="project" value="TreeGrafter"/>
</dbReference>
<dbReference type="PANTHER" id="PTHR16166">
    <property type="entry name" value="VACUOLAR PROTEIN SORTING-ASSOCIATED PROTEIN VPS13"/>
    <property type="match status" value="1"/>
</dbReference>
<keyword evidence="7" id="KW-1185">Reference proteome</keyword>
<dbReference type="KEGG" id="vde:111252235"/>
<dbReference type="GeneID" id="111252235"/>
<dbReference type="InterPro" id="IPR026847">
    <property type="entry name" value="VPS13"/>
</dbReference>
<feature type="region of interest" description="Disordered" evidence="4">
    <location>
        <begin position="1875"/>
        <end position="1928"/>
    </location>
</feature>
<dbReference type="Pfam" id="PF25036">
    <property type="entry name" value="VPS13_VAB"/>
    <property type="match status" value="1"/>
</dbReference>
<feature type="region of interest" description="Disordered" evidence="4">
    <location>
        <begin position="3783"/>
        <end position="3804"/>
    </location>
</feature>
<dbReference type="GO" id="GO:0006869">
    <property type="term" value="P:lipid transport"/>
    <property type="evidence" value="ECO:0007669"/>
    <property type="project" value="UniProtKB-KW"/>
</dbReference>
<dbReference type="InterPro" id="IPR041969">
    <property type="entry name" value="VP13D_UBA"/>
</dbReference>
<comment type="similarity">
    <text evidence="1">Belongs to the VPS13 family.</text>
</comment>